<name>A0A8H6H7T7_9AGAR</name>
<proteinExistence type="predicted"/>
<sequence length="170" mass="18913">KKSRAPSIEWAKNPAWTDLIVTYLTTHPSFRAKLFSDSTNDAAKEGRAKHVGKDSKSTLYGTLAEHVFKEDPQEAAGFTENCSRYATSVETRLRRLKTDYQGHVKTLKQTGAGISREDVTPGSKLESLRKEVELDFPWFDDFHAFWKDLPNYNPIGVASGAPGVDHAADA</sequence>
<dbReference type="EMBL" id="JACGCI010000285">
    <property type="protein sequence ID" value="KAF6741127.1"/>
    <property type="molecule type" value="Genomic_DNA"/>
</dbReference>
<reference evidence="1 2" key="1">
    <citation type="submission" date="2020-07" db="EMBL/GenBank/DDBJ databases">
        <title>Comparative genomics of pyrophilous fungi reveals a link between fire events and developmental genes.</title>
        <authorList>
            <consortium name="DOE Joint Genome Institute"/>
            <person name="Steindorff A.S."/>
            <person name="Carver A."/>
            <person name="Calhoun S."/>
            <person name="Stillman K."/>
            <person name="Liu H."/>
            <person name="Lipzen A."/>
            <person name="Pangilinan J."/>
            <person name="Labutti K."/>
            <person name="Bruns T.D."/>
            <person name="Grigoriev I.V."/>
        </authorList>
    </citation>
    <scope>NUCLEOTIDE SEQUENCE [LARGE SCALE GENOMIC DNA]</scope>
    <source>
        <strain evidence="1 2">CBS 144469</strain>
    </source>
</reference>
<evidence type="ECO:0000313" key="1">
    <source>
        <dbReference type="EMBL" id="KAF6741127.1"/>
    </source>
</evidence>
<organism evidence="1 2">
    <name type="scientific">Ephemerocybe angulata</name>
    <dbReference type="NCBI Taxonomy" id="980116"/>
    <lineage>
        <taxon>Eukaryota</taxon>
        <taxon>Fungi</taxon>
        <taxon>Dikarya</taxon>
        <taxon>Basidiomycota</taxon>
        <taxon>Agaricomycotina</taxon>
        <taxon>Agaricomycetes</taxon>
        <taxon>Agaricomycetidae</taxon>
        <taxon>Agaricales</taxon>
        <taxon>Agaricineae</taxon>
        <taxon>Psathyrellaceae</taxon>
        <taxon>Ephemerocybe</taxon>
    </lineage>
</organism>
<feature type="non-terminal residue" evidence="1">
    <location>
        <position position="170"/>
    </location>
</feature>
<feature type="non-terminal residue" evidence="1">
    <location>
        <position position="1"/>
    </location>
</feature>
<gene>
    <name evidence="1" type="ORF">DFP72DRAFT_747419</name>
</gene>
<accession>A0A8H6H7T7</accession>
<evidence type="ECO:0000313" key="2">
    <source>
        <dbReference type="Proteomes" id="UP000521943"/>
    </source>
</evidence>
<dbReference type="Proteomes" id="UP000521943">
    <property type="component" value="Unassembled WGS sequence"/>
</dbReference>
<comment type="caution">
    <text evidence="1">The sequence shown here is derived from an EMBL/GenBank/DDBJ whole genome shotgun (WGS) entry which is preliminary data.</text>
</comment>
<dbReference type="OrthoDB" id="3269075at2759"/>
<dbReference type="AlphaFoldDB" id="A0A8H6H7T7"/>
<protein>
    <submittedName>
        <fullName evidence="1">Uncharacterized protein</fullName>
    </submittedName>
</protein>
<keyword evidence="2" id="KW-1185">Reference proteome</keyword>